<evidence type="ECO:0000256" key="1">
    <source>
        <dbReference type="ARBA" id="ARBA00018672"/>
    </source>
</evidence>
<dbReference type="GO" id="GO:0009898">
    <property type="term" value="C:cytoplasmic side of plasma membrane"/>
    <property type="evidence" value="ECO:0007669"/>
    <property type="project" value="TreeGrafter"/>
</dbReference>
<name>A0A1M5XCT5_9CLOT</name>
<keyword evidence="3" id="KW-0597">Phosphoprotein</keyword>
<dbReference type="InterPro" id="IPR025669">
    <property type="entry name" value="AAA_dom"/>
</dbReference>
<dbReference type="GO" id="GO:0051782">
    <property type="term" value="P:negative regulation of cell division"/>
    <property type="evidence" value="ECO:0007669"/>
    <property type="project" value="TreeGrafter"/>
</dbReference>
<evidence type="ECO:0000313" key="6">
    <source>
        <dbReference type="Proteomes" id="UP000184447"/>
    </source>
</evidence>
<dbReference type="GO" id="GO:0005829">
    <property type="term" value="C:cytosol"/>
    <property type="evidence" value="ECO:0007669"/>
    <property type="project" value="TreeGrafter"/>
</dbReference>
<dbReference type="InterPro" id="IPR011006">
    <property type="entry name" value="CheY-like_superfamily"/>
</dbReference>
<dbReference type="InterPro" id="IPR027417">
    <property type="entry name" value="P-loop_NTPase"/>
</dbReference>
<dbReference type="PANTHER" id="PTHR43384">
    <property type="entry name" value="SEPTUM SITE-DETERMINING PROTEIN MIND HOMOLOG, CHLOROPLASTIC-RELATED"/>
    <property type="match status" value="1"/>
</dbReference>
<reference evidence="5 6" key="1">
    <citation type="submission" date="2016-11" db="EMBL/GenBank/DDBJ databases">
        <authorList>
            <person name="Jaros S."/>
            <person name="Januszkiewicz K."/>
            <person name="Wedrychowicz H."/>
        </authorList>
    </citation>
    <scope>NUCLEOTIDE SEQUENCE [LARGE SCALE GENOMIC DNA]</scope>
    <source>
        <strain evidence="5 6">DSM 8605</strain>
    </source>
</reference>
<dbReference type="InterPro" id="IPR050625">
    <property type="entry name" value="ParA/MinD_ATPase"/>
</dbReference>
<dbReference type="SMART" id="SM00448">
    <property type="entry name" value="REC"/>
    <property type="match status" value="1"/>
</dbReference>
<dbReference type="EMBL" id="FQXM01000026">
    <property type="protein sequence ID" value="SHH97013.1"/>
    <property type="molecule type" value="Genomic_DNA"/>
</dbReference>
<evidence type="ECO:0000313" key="5">
    <source>
        <dbReference type="EMBL" id="SHH97013.1"/>
    </source>
</evidence>
<evidence type="ECO:0000256" key="2">
    <source>
        <dbReference type="ARBA" id="ARBA00024867"/>
    </source>
</evidence>
<dbReference type="STRING" id="1121316.SAMN02745207_03520"/>
<dbReference type="SUPFAM" id="SSF52540">
    <property type="entry name" value="P-loop containing nucleoside triphosphate hydrolases"/>
    <property type="match status" value="1"/>
</dbReference>
<dbReference type="SUPFAM" id="SSF52172">
    <property type="entry name" value="CheY-like"/>
    <property type="match status" value="1"/>
</dbReference>
<dbReference type="Gene3D" id="3.40.50.300">
    <property type="entry name" value="P-loop containing nucleotide triphosphate hydrolases"/>
    <property type="match status" value="1"/>
</dbReference>
<dbReference type="Pfam" id="PF13614">
    <property type="entry name" value="AAA_31"/>
    <property type="match status" value="1"/>
</dbReference>
<dbReference type="Pfam" id="PF00072">
    <property type="entry name" value="Response_reg"/>
    <property type="match status" value="1"/>
</dbReference>
<gene>
    <name evidence="5" type="ORF">SAMN02745207_03520</name>
</gene>
<feature type="domain" description="Response regulatory" evidence="4">
    <location>
        <begin position="5"/>
        <end position="121"/>
    </location>
</feature>
<comment type="function">
    <text evidence="2">May play the central regulatory role in sporulation. It may be an element of the effector pathway responsible for the activation of sporulation genes in response to nutritional stress. Spo0A may act in concert with spo0H (a sigma factor) to control the expression of some genes that are critical to the sporulation process.</text>
</comment>
<evidence type="ECO:0000259" key="4">
    <source>
        <dbReference type="PROSITE" id="PS50110"/>
    </source>
</evidence>
<dbReference type="GO" id="GO:0005524">
    <property type="term" value="F:ATP binding"/>
    <property type="evidence" value="ECO:0007669"/>
    <property type="project" value="TreeGrafter"/>
</dbReference>
<sequence length="394" mass="44357">MDIIKVFIADKNSDHNIDLRAYFSKSKRIEIVGECSDGNLVVKSCKEMKPDVAIIDKDLSGQDGFAITKILTSIMPNIIVIISCNKSGIDNMKSAMTSGARDLVEKPLNTHETLHKIISLYDNYKDVLYSQNAKDYNEIEVRNKIITIFSTKGGVGKTTLTSNIAVALSEKTKEKVVVLDFDFQFGDIPIMFDIYPRRTILDLYEDIDNLDGELIEEYLIEHPSGIKILPAPLNPEHADVITSNLIEKILKLLSDKYRYVVVDTAPIFNDINLATLDASDKILFVTTLDLSTIKNVKLGLQVMKKLDYEEGKVCILLNRYHKNFGITKLELEKSVNKKILFTISEDAVVATQAMNKGVPFVLSHRRSKITKQLMVAVDNIIADKTARKKVFLHK</sequence>
<dbReference type="RefSeq" id="WP_073340068.1">
    <property type="nucleotide sequence ID" value="NZ_FQXM01000026.1"/>
</dbReference>
<keyword evidence="6" id="KW-1185">Reference proteome</keyword>
<dbReference type="PROSITE" id="PS50110">
    <property type="entry name" value="RESPONSE_REGULATORY"/>
    <property type="match status" value="1"/>
</dbReference>
<dbReference type="AlphaFoldDB" id="A0A1M5XCT5"/>
<dbReference type="GO" id="GO:0000160">
    <property type="term" value="P:phosphorelay signal transduction system"/>
    <property type="evidence" value="ECO:0007669"/>
    <property type="project" value="InterPro"/>
</dbReference>
<dbReference type="PANTHER" id="PTHR43384:SF13">
    <property type="entry name" value="SLR0110 PROTEIN"/>
    <property type="match status" value="1"/>
</dbReference>
<evidence type="ECO:0000256" key="3">
    <source>
        <dbReference type="PROSITE-ProRule" id="PRU00169"/>
    </source>
</evidence>
<dbReference type="InterPro" id="IPR001789">
    <property type="entry name" value="Sig_transdc_resp-reg_receiver"/>
</dbReference>
<proteinExistence type="predicted"/>
<organism evidence="5 6">
    <name type="scientific">Clostridium grantii DSM 8605</name>
    <dbReference type="NCBI Taxonomy" id="1121316"/>
    <lineage>
        <taxon>Bacteria</taxon>
        <taxon>Bacillati</taxon>
        <taxon>Bacillota</taxon>
        <taxon>Clostridia</taxon>
        <taxon>Eubacteriales</taxon>
        <taxon>Clostridiaceae</taxon>
        <taxon>Clostridium</taxon>
    </lineage>
</organism>
<dbReference type="Proteomes" id="UP000184447">
    <property type="component" value="Unassembled WGS sequence"/>
</dbReference>
<protein>
    <recommendedName>
        <fullName evidence="1">Stage 0 sporulation protein A homolog</fullName>
    </recommendedName>
</protein>
<dbReference type="OrthoDB" id="9794577at2"/>
<accession>A0A1M5XCT5</accession>
<feature type="modified residue" description="4-aspartylphosphate" evidence="3">
    <location>
        <position position="56"/>
    </location>
</feature>
<dbReference type="GO" id="GO:0016887">
    <property type="term" value="F:ATP hydrolysis activity"/>
    <property type="evidence" value="ECO:0007669"/>
    <property type="project" value="TreeGrafter"/>
</dbReference>
<dbReference type="Gene3D" id="3.40.50.2300">
    <property type="match status" value="1"/>
</dbReference>